<dbReference type="FunFam" id="3.40.30.10:FF:000016">
    <property type="entry name" value="Glutathione S-transferase F2"/>
    <property type="match status" value="1"/>
</dbReference>
<dbReference type="SUPFAM" id="SSF52833">
    <property type="entry name" value="Thioredoxin-like"/>
    <property type="match status" value="1"/>
</dbReference>
<dbReference type="PANTHER" id="PTHR43900">
    <property type="entry name" value="GLUTATHIONE S-TRANSFERASE RHO"/>
    <property type="match status" value="1"/>
</dbReference>
<feature type="domain" description="GST C-terminal" evidence="6">
    <location>
        <begin position="91"/>
        <end position="216"/>
    </location>
</feature>
<gene>
    <name evidence="7" type="ORF">CPB83DRAFT_845008</name>
</gene>
<evidence type="ECO:0000256" key="1">
    <source>
        <dbReference type="ARBA" id="ARBA00012452"/>
    </source>
</evidence>
<dbReference type="GO" id="GO:0043295">
    <property type="term" value="F:glutathione binding"/>
    <property type="evidence" value="ECO:0007669"/>
    <property type="project" value="TreeGrafter"/>
</dbReference>
<comment type="catalytic activity">
    <reaction evidence="3">
        <text>RX + glutathione = an S-substituted glutathione + a halide anion + H(+)</text>
        <dbReference type="Rhea" id="RHEA:16437"/>
        <dbReference type="ChEBI" id="CHEBI:15378"/>
        <dbReference type="ChEBI" id="CHEBI:16042"/>
        <dbReference type="ChEBI" id="CHEBI:17792"/>
        <dbReference type="ChEBI" id="CHEBI:57925"/>
        <dbReference type="ChEBI" id="CHEBI:90779"/>
        <dbReference type="EC" id="2.5.1.18"/>
    </reaction>
</comment>
<dbReference type="InterPro" id="IPR036282">
    <property type="entry name" value="Glutathione-S-Trfase_C_sf"/>
</dbReference>
<dbReference type="InterPro" id="IPR010987">
    <property type="entry name" value="Glutathione-S-Trfase_C-like"/>
</dbReference>
<dbReference type="SFLD" id="SFLDG00358">
    <property type="entry name" value="Main_(cytGST)"/>
    <property type="match status" value="1"/>
</dbReference>
<proteinExistence type="inferred from homology"/>
<dbReference type="Pfam" id="PF00043">
    <property type="entry name" value="GST_C"/>
    <property type="match status" value="1"/>
</dbReference>
<organism evidence="7 8">
    <name type="scientific">Crepidotus variabilis</name>
    <dbReference type="NCBI Taxonomy" id="179855"/>
    <lineage>
        <taxon>Eukaryota</taxon>
        <taxon>Fungi</taxon>
        <taxon>Dikarya</taxon>
        <taxon>Basidiomycota</taxon>
        <taxon>Agaricomycotina</taxon>
        <taxon>Agaricomycetes</taxon>
        <taxon>Agaricomycetidae</taxon>
        <taxon>Agaricales</taxon>
        <taxon>Agaricineae</taxon>
        <taxon>Crepidotaceae</taxon>
        <taxon>Crepidotus</taxon>
    </lineage>
</organism>
<dbReference type="PROSITE" id="PS50404">
    <property type="entry name" value="GST_NTER"/>
    <property type="match status" value="1"/>
</dbReference>
<dbReference type="EC" id="2.5.1.18" evidence="1"/>
<dbReference type="InterPro" id="IPR040079">
    <property type="entry name" value="Glutathione_S-Trfase"/>
</dbReference>
<dbReference type="Proteomes" id="UP000807306">
    <property type="component" value="Unassembled WGS sequence"/>
</dbReference>
<name>A0A9P6ES49_9AGAR</name>
<sequence length="216" mass="24755">MVLKLYGNAVSPCTHRVALVLNEKEVPFEFHSIEFAKIEHKSPSYLEKQPFGQVPYIEDDDGFILYESRAIALYIATKYPDQGTKGLVPTDPKANALFHQAVYVEVTHFDDPAAKVTFEKNVKPKYFKGPVDEAYIEKLSNTLDAKLSVYDKILEKQKYLAGEELTLADLYHLPYGVQLAPIGIKNLVEKPNVSRWFKELEERKSWLDVKKTFNIQ</sequence>
<dbReference type="SUPFAM" id="SSF47616">
    <property type="entry name" value="GST C-terminal domain-like"/>
    <property type="match status" value="1"/>
</dbReference>
<evidence type="ECO:0000256" key="4">
    <source>
        <dbReference type="RuleBase" id="RU003494"/>
    </source>
</evidence>
<dbReference type="EMBL" id="MU157827">
    <property type="protein sequence ID" value="KAF9534044.1"/>
    <property type="molecule type" value="Genomic_DNA"/>
</dbReference>
<evidence type="ECO:0000259" key="6">
    <source>
        <dbReference type="PROSITE" id="PS50405"/>
    </source>
</evidence>
<evidence type="ECO:0000313" key="7">
    <source>
        <dbReference type="EMBL" id="KAF9534044.1"/>
    </source>
</evidence>
<accession>A0A9P6ES49</accession>
<reference evidence="7" key="1">
    <citation type="submission" date="2020-11" db="EMBL/GenBank/DDBJ databases">
        <authorList>
            <consortium name="DOE Joint Genome Institute"/>
            <person name="Ahrendt S."/>
            <person name="Riley R."/>
            <person name="Andreopoulos W."/>
            <person name="Labutti K."/>
            <person name="Pangilinan J."/>
            <person name="Ruiz-Duenas F.J."/>
            <person name="Barrasa J.M."/>
            <person name="Sanchez-Garcia M."/>
            <person name="Camarero S."/>
            <person name="Miyauchi S."/>
            <person name="Serrano A."/>
            <person name="Linde D."/>
            <person name="Babiker R."/>
            <person name="Drula E."/>
            <person name="Ayuso-Fernandez I."/>
            <person name="Pacheco R."/>
            <person name="Padilla G."/>
            <person name="Ferreira P."/>
            <person name="Barriuso J."/>
            <person name="Kellner H."/>
            <person name="Castanera R."/>
            <person name="Alfaro M."/>
            <person name="Ramirez L."/>
            <person name="Pisabarro A.G."/>
            <person name="Kuo A."/>
            <person name="Tritt A."/>
            <person name="Lipzen A."/>
            <person name="He G."/>
            <person name="Yan M."/>
            <person name="Ng V."/>
            <person name="Cullen D."/>
            <person name="Martin F."/>
            <person name="Rosso M.-N."/>
            <person name="Henrissat B."/>
            <person name="Hibbett D."/>
            <person name="Martinez A.T."/>
            <person name="Grigoriev I.V."/>
        </authorList>
    </citation>
    <scope>NUCLEOTIDE SEQUENCE</scope>
    <source>
        <strain evidence="7">CBS 506.95</strain>
    </source>
</reference>
<keyword evidence="8" id="KW-1185">Reference proteome</keyword>
<dbReference type="Gene3D" id="1.20.1050.10">
    <property type="match status" value="1"/>
</dbReference>
<dbReference type="PROSITE" id="PS50405">
    <property type="entry name" value="GST_CTER"/>
    <property type="match status" value="1"/>
</dbReference>
<dbReference type="SFLD" id="SFLDG01154">
    <property type="entry name" value="Main.5:_Phi-like"/>
    <property type="match status" value="1"/>
</dbReference>
<dbReference type="InterPro" id="IPR036249">
    <property type="entry name" value="Thioredoxin-like_sf"/>
</dbReference>
<dbReference type="Pfam" id="PF02798">
    <property type="entry name" value="GST_N"/>
    <property type="match status" value="1"/>
</dbReference>
<dbReference type="InterPro" id="IPR004045">
    <property type="entry name" value="Glutathione_S-Trfase_N"/>
</dbReference>
<dbReference type="OrthoDB" id="249703at2759"/>
<comment type="caution">
    <text evidence="7">The sequence shown here is derived from an EMBL/GenBank/DDBJ whole genome shotgun (WGS) entry which is preliminary data.</text>
</comment>
<evidence type="ECO:0000313" key="8">
    <source>
        <dbReference type="Proteomes" id="UP000807306"/>
    </source>
</evidence>
<comment type="similarity">
    <text evidence="4">Belongs to the GST superfamily.</text>
</comment>
<evidence type="ECO:0000259" key="5">
    <source>
        <dbReference type="PROSITE" id="PS50404"/>
    </source>
</evidence>
<dbReference type="GO" id="GO:0004364">
    <property type="term" value="F:glutathione transferase activity"/>
    <property type="evidence" value="ECO:0007669"/>
    <property type="project" value="UniProtKB-EC"/>
</dbReference>
<dbReference type="SFLD" id="SFLDS00019">
    <property type="entry name" value="Glutathione_Transferase_(cytos"/>
    <property type="match status" value="1"/>
</dbReference>
<feature type="domain" description="GST N-terminal" evidence="5">
    <location>
        <begin position="1"/>
        <end position="83"/>
    </location>
</feature>
<protein>
    <recommendedName>
        <fullName evidence="1">glutathione transferase</fullName>
        <ecNumber evidence="1">2.5.1.18</ecNumber>
    </recommendedName>
</protein>
<evidence type="ECO:0000256" key="2">
    <source>
        <dbReference type="ARBA" id="ARBA00022679"/>
    </source>
</evidence>
<dbReference type="AlphaFoldDB" id="A0A9P6ES49"/>
<dbReference type="Gene3D" id="3.40.30.10">
    <property type="entry name" value="Glutaredoxin"/>
    <property type="match status" value="1"/>
</dbReference>
<evidence type="ECO:0000256" key="3">
    <source>
        <dbReference type="ARBA" id="ARBA00047960"/>
    </source>
</evidence>
<keyword evidence="2" id="KW-0808">Transferase</keyword>
<dbReference type="GO" id="GO:0006749">
    <property type="term" value="P:glutathione metabolic process"/>
    <property type="evidence" value="ECO:0007669"/>
    <property type="project" value="TreeGrafter"/>
</dbReference>
<dbReference type="InterPro" id="IPR004046">
    <property type="entry name" value="GST_C"/>
</dbReference>
<dbReference type="GO" id="GO:0005737">
    <property type="term" value="C:cytoplasm"/>
    <property type="evidence" value="ECO:0007669"/>
    <property type="project" value="TreeGrafter"/>
</dbReference>
<dbReference type="PANTHER" id="PTHR43900:SF3">
    <property type="entry name" value="GLUTATHIONE S-TRANSFERASE RHO"/>
    <property type="match status" value="1"/>
</dbReference>